<dbReference type="AlphaFoldDB" id="A0A841CA83"/>
<organism evidence="2 3">
    <name type="scientific">Saccharothrix tamanrassetensis</name>
    <dbReference type="NCBI Taxonomy" id="1051531"/>
    <lineage>
        <taxon>Bacteria</taxon>
        <taxon>Bacillati</taxon>
        <taxon>Actinomycetota</taxon>
        <taxon>Actinomycetes</taxon>
        <taxon>Pseudonocardiales</taxon>
        <taxon>Pseudonocardiaceae</taxon>
        <taxon>Saccharothrix</taxon>
    </lineage>
</organism>
<feature type="region of interest" description="Disordered" evidence="1">
    <location>
        <begin position="32"/>
        <end position="69"/>
    </location>
</feature>
<sequence length="69" mass="7169">MTPSEVVAVAGNPTPEELAVVLVVVRALSAPGAGKPVRDSGTPARDGWSRVGGLRGPLNRGPWRRGTRL</sequence>
<accession>A0A841CA83</accession>
<evidence type="ECO:0000313" key="2">
    <source>
        <dbReference type="EMBL" id="MBB5953880.1"/>
    </source>
</evidence>
<dbReference type="InterPro" id="IPR032716">
    <property type="entry name" value="ACC_epsilon"/>
</dbReference>
<evidence type="ECO:0000256" key="1">
    <source>
        <dbReference type="SAM" id="MobiDB-lite"/>
    </source>
</evidence>
<evidence type="ECO:0000313" key="3">
    <source>
        <dbReference type="Proteomes" id="UP000547510"/>
    </source>
</evidence>
<dbReference type="GO" id="GO:0003989">
    <property type="term" value="F:acetyl-CoA carboxylase activity"/>
    <property type="evidence" value="ECO:0007669"/>
    <property type="project" value="InterPro"/>
</dbReference>
<proteinExistence type="predicted"/>
<protein>
    <recommendedName>
        <fullName evidence="4">Acyl-CoA carboxylase epsilon subunit-like protein</fullName>
    </recommendedName>
</protein>
<dbReference type="GO" id="GO:0004658">
    <property type="term" value="F:propionyl-CoA carboxylase activity"/>
    <property type="evidence" value="ECO:0007669"/>
    <property type="project" value="InterPro"/>
</dbReference>
<name>A0A841CA83_9PSEU</name>
<keyword evidence="3" id="KW-1185">Reference proteome</keyword>
<dbReference type="RefSeq" id="WP_184687684.1">
    <property type="nucleotide sequence ID" value="NZ_JACHJN010000001.1"/>
</dbReference>
<dbReference type="Pfam" id="PF13822">
    <property type="entry name" value="ACC_epsilon"/>
    <property type="match status" value="1"/>
</dbReference>
<reference evidence="2 3" key="1">
    <citation type="submission" date="2020-08" db="EMBL/GenBank/DDBJ databases">
        <title>Genomic Encyclopedia of Type Strains, Phase III (KMG-III): the genomes of soil and plant-associated and newly described type strains.</title>
        <authorList>
            <person name="Whitman W."/>
        </authorList>
    </citation>
    <scope>NUCLEOTIDE SEQUENCE [LARGE SCALE GENOMIC DNA]</scope>
    <source>
        <strain evidence="2 3">CECT 8640</strain>
    </source>
</reference>
<dbReference type="Proteomes" id="UP000547510">
    <property type="component" value="Unassembled WGS sequence"/>
</dbReference>
<comment type="caution">
    <text evidence="2">The sequence shown here is derived from an EMBL/GenBank/DDBJ whole genome shotgun (WGS) entry which is preliminary data.</text>
</comment>
<dbReference type="EMBL" id="JACHJN010000001">
    <property type="protein sequence ID" value="MBB5953880.1"/>
    <property type="molecule type" value="Genomic_DNA"/>
</dbReference>
<gene>
    <name evidence="2" type="ORF">FHS29_000450</name>
</gene>
<evidence type="ECO:0008006" key="4">
    <source>
        <dbReference type="Google" id="ProtNLM"/>
    </source>
</evidence>